<feature type="domain" description="Histidine kinase" evidence="9">
    <location>
        <begin position="412"/>
        <end position="634"/>
    </location>
</feature>
<dbReference type="Gene3D" id="3.30.565.10">
    <property type="entry name" value="Histidine kinase-like ATPase, C-terminal domain"/>
    <property type="match status" value="1"/>
</dbReference>
<feature type="domain" description="PAC" evidence="12">
    <location>
        <begin position="344"/>
        <end position="394"/>
    </location>
</feature>
<accession>A0ABT1IJ13</accession>
<evidence type="ECO:0000259" key="12">
    <source>
        <dbReference type="PROSITE" id="PS50113"/>
    </source>
</evidence>
<dbReference type="Gene3D" id="3.30.450.20">
    <property type="entry name" value="PAS domain"/>
    <property type="match status" value="1"/>
</dbReference>
<feature type="transmembrane region" description="Helical" evidence="8">
    <location>
        <begin position="118"/>
        <end position="141"/>
    </location>
</feature>
<proteinExistence type="predicted"/>
<comment type="subcellular location">
    <subcellularLocation>
        <location evidence="2">Cell membrane</location>
    </subcellularLocation>
</comment>
<comment type="caution">
    <text evidence="13">The sequence shown here is derived from an EMBL/GenBank/DDBJ whole genome shotgun (WGS) entry which is preliminary data.</text>
</comment>
<evidence type="ECO:0000256" key="1">
    <source>
        <dbReference type="ARBA" id="ARBA00000085"/>
    </source>
</evidence>
<dbReference type="SMART" id="SM00388">
    <property type="entry name" value="HisKA"/>
    <property type="match status" value="1"/>
</dbReference>
<gene>
    <name evidence="13" type="ORF">LV75_005162</name>
</gene>
<name>A0ABT1IJ13_9PSEU</name>
<evidence type="ECO:0000256" key="3">
    <source>
        <dbReference type="ARBA" id="ARBA00012438"/>
    </source>
</evidence>
<feature type="transmembrane region" description="Helical" evidence="8">
    <location>
        <begin position="85"/>
        <end position="106"/>
    </location>
</feature>
<feature type="modified residue" description="4-aspartylphosphate" evidence="7">
    <location>
        <position position="844"/>
    </location>
</feature>
<dbReference type="SUPFAM" id="SSF47384">
    <property type="entry name" value="Homodimeric domain of signal transducing histidine kinase"/>
    <property type="match status" value="1"/>
</dbReference>
<keyword evidence="4 7" id="KW-0597">Phosphoprotein</keyword>
<keyword evidence="5" id="KW-0418">Kinase</keyword>
<sequence>MDDSGRSSAHRRLPRTGTVATAALTAAGAIALVGYAVDSRALAALDPDGVVVDPITAISLVLLGIALCLVAPTGGVPARRRTGQAIAAVVAVACTVAFVAAVAGQPPTVDALLFPDRVQAWAAGTGAPPAVAAAALALAACGVIALDVDTALSTAAAVVAAVAVVADGHAMSLPAGVGVVAVWVAVLAARSDLSAVGNPAGPNRVAADRFGSAAAAVVLLAGPLLAAVGVVDAAVPAAALLVVVPLATLAHANGRSRPTAEAVPFEGEQRFHRLVLGAPDAMVIVDERGLITLVNQQTERLFRYRADELVGKPVEVLIPEQFRRDHVRNRHEYLTSPSHRGMGVGLELVGQRSDGSQFPVEISLAPLATDQGVLVSAAIRDTSERREAEQALAAARDEALAAVRVKSQFVAMVSHEIRTPMNGVIGLTDLLLDTPLDASQQRYAQSIRASGRALLTIINDILDFSKAEAGKVELVETEFAMDQVLGEVVHAAVEAARDKDIEVVGHYPPELPIRLRGDAGRLRQVLLNLLGNAVKFTERGSVVLRAELQGVDEDGRVRICFAVEDTGIGIAVAELPSLCEPFSQVETAANRRFGGTGLGLAITRELVGLMGGELEVASEPGRGSRFSFTMPFDRAPEADAPASQHLAGRRLLLLDDNPTTRDLITRHSWAWGMVLTSETDLTSMLDRLRAAEPREPFDVVVINQHVANRRGLDLVAEIAADADLAHIGTVLLTSGSYQDDQRAIEAGASAVLPKPINPSQLYNCLVGLLDPPAGPATGATSFPVQRGSSEVNGEMILLAEDNEINQMVAVGILTKLGYQVDVADNGLEVLRLVGTKPYAAILMDCQMPEMDGLTATVELRRRGEATGVPPIIAMTAGALAEDKQACLDAGMDDYVTKPVDPVVLRNTLEKWIQRTRNPLGRHGVGQS</sequence>
<dbReference type="PROSITE" id="PS50110">
    <property type="entry name" value="RESPONSE_REGULATORY"/>
    <property type="match status" value="2"/>
</dbReference>
<dbReference type="SUPFAM" id="SSF55785">
    <property type="entry name" value="PYP-like sensor domain (PAS domain)"/>
    <property type="match status" value="1"/>
</dbReference>
<dbReference type="RefSeq" id="WP_253889561.1">
    <property type="nucleotide sequence ID" value="NZ_JAMTCO010000013.1"/>
</dbReference>
<comment type="catalytic activity">
    <reaction evidence="1">
        <text>ATP + protein L-histidine = ADP + protein N-phospho-L-histidine.</text>
        <dbReference type="EC" id="2.7.13.3"/>
    </reaction>
</comment>
<dbReference type="EMBL" id="JAMTCO010000013">
    <property type="protein sequence ID" value="MCP2272636.1"/>
    <property type="molecule type" value="Genomic_DNA"/>
</dbReference>
<dbReference type="SUPFAM" id="SSF55874">
    <property type="entry name" value="ATPase domain of HSP90 chaperone/DNA topoisomerase II/histidine kinase"/>
    <property type="match status" value="1"/>
</dbReference>
<keyword evidence="5" id="KW-0808">Transferase</keyword>
<keyword evidence="8" id="KW-1133">Transmembrane helix</keyword>
<evidence type="ECO:0000256" key="5">
    <source>
        <dbReference type="ARBA" id="ARBA00022777"/>
    </source>
</evidence>
<dbReference type="InterPro" id="IPR035965">
    <property type="entry name" value="PAS-like_dom_sf"/>
</dbReference>
<evidence type="ECO:0000313" key="14">
    <source>
        <dbReference type="Proteomes" id="UP001205185"/>
    </source>
</evidence>
<dbReference type="Proteomes" id="UP001205185">
    <property type="component" value="Unassembled WGS sequence"/>
</dbReference>
<dbReference type="PANTHER" id="PTHR45339">
    <property type="entry name" value="HYBRID SIGNAL TRANSDUCTION HISTIDINE KINASE J"/>
    <property type="match status" value="1"/>
</dbReference>
<dbReference type="SUPFAM" id="SSF52172">
    <property type="entry name" value="CheY-like"/>
    <property type="match status" value="2"/>
</dbReference>
<evidence type="ECO:0000256" key="8">
    <source>
        <dbReference type="SAM" id="Phobius"/>
    </source>
</evidence>
<comment type="caution">
    <text evidence="7">Lacks conserved residue(s) required for the propagation of feature annotation.</text>
</comment>
<dbReference type="CDD" id="cd17546">
    <property type="entry name" value="REC_hyHK_CKI1_RcsC-like"/>
    <property type="match status" value="1"/>
</dbReference>
<feature type="transmembrane region" description="Helical" evidence="8">
    <location>
        <begin position="210"/>
        <end position="228"/>
    </location>
</feature>
<evidence type="ECO:0000259" key="11">
    <source>
        <dbReference type="PROSITE" id="PS50112"/>
    </source>
</evidence>
<dbReference type="InterPro" id="IPR000014">
    <property type="entry name" value="PAS"/>
</dbReference>
<dbReference type="Pfam" id="PF13426">
    <property type="entry name" value="PAS_9"/>
    <property type="match status" value="1"/>
</dbReference>
<dbReference type="PROSITE" id="PS50113">
    <property type="entry name" value="PAC"/>
    <property type="match status" value="1"/>
</dbReference>
<dbReference type="PROSITE" id="PS50109">
    <property type="entry name" value="HIS_KIN"/>
    <property type="match status" value="1"/>
</dbReference>
<dbReference type="SMART" id="SM00387">
    <property type="entry name" value="HATPase_c"/>
    <property type="match status" value="1"/>
</dbReference>
<keyword evidence="8" id="KW-0812">Transmembrane</keyword>
<feature type="transmembrane region" description="Helical" evidence="8">
    <location>
        <begin position="16"/>
        <end position="37"/>
    </location>
</feature>
<dbReference type="EC" id="2.7.13.3" evidence="3"/>
<dbReference type="Pfam" id="PF00512">
    <property type="entry name" value="HisKA"/>
    <property type="match status" value="1"/>
</dbReference>
<evidence type="ECO:0000259" key="10">
    <source>
        <dbReference type="PROSITE" id="PS50110"/>
    </source>
</evidence>
<evidence type="ECO:0000256" key="6">
    <source>
        <dbReference type="ARBA" id="ARBA00023012"/>
    </source>
</evidence>
<dbReference type="InterPro" id="IPR003594">
    <property type="entry name" value="HATPase_dom"/>
</dbReference>
<dbReference type="InterPro" id="IPR003661">
    <property type="entry name" value="HisK_dim/P_dom"/>
</dbReference>
<dbReference type="CDD" id="cd00130">
    <property type="entry name" value="PAS"/>
    <property type="match status" value="1"/>
</dbReference>
<feature type="domain" description="Response regulatory" evidence="10">
    <location>
        <begin position="795"/>
        <end position="912"/>
    </location>
</feature>
<feature type="domain" description="Response regulatory" evidence="10">
    <location>
        <begin position="650"/>
        <end position="769"/>
    </location>
</feature>
<dbReference type="Gene3D" id="3.40.50.2300">
    <property type="match status" value="2"/>
</dbReference>
<evidence type="ECO:0000313" key="13">
    <source>
        <dbReference type="EMBL" id="MCP2272636.1"/>
    </source>
</evidence>
<evidence type="ECO:0000259" key="9">
    <source>
        <dbReference type="PROSITE" id="PS50109"/>
    </source>
</evidence>
<keyword evidence="6" id="KW-0902">Two-component regulatory system</keyword>
<evidence type="ECO:0000256" key="7">
    <source>
        <dbReference type="PROSITE-ProRule" id="PRU00169"/>
    </source>
</evidence>
<feature type="domain" description="PAS" evidence="11">
    <location>
        <begin position="267"/>
        <end position="320"/>
    </location>
</feature>
<dbReference type="InterPro" id="IPR036097">
    <property type="entry name" value="HisK_dim/P_sf"/>
</dbReference>
<keyword evidence="14" id="KW-1185">Reference proteome</keyword>
<dbReference type="PROSITE" id="PS50112">
    <property type="entry name" value="PAS"/>
    <property type="match status" value="1"/>
</dbReference>
<dbReference type="CDD" id="cd16922">
    <property type="entry name" value="HATPase_EvgS-ArcB-TorS-like"/>
    <property type="match status" value="1"/>
</dbReference>
<keyword evidence="8" id="KW-0472">Membrane</keyword>
<evidence type="ECO:0000256" key="4">
    <source>
        <dbReference type="ARBA" id="ARBA00022553"/>
    </source>
</evidence>
<dbReference type="Gene3D" id="1.10.287.130">
    <property type="match status" value="1"/>
</dbReference>
<evidence type="ECO:0000256" key="2">
    <source>
        <dbReference type="ARBA" id="ARBA00004236"/>
    </source>
</evidence>
<dbReference type="PRINTS" id="PR00344">
    <property type="entry name" value="BCTRLSENSOR"/>
</dbReference>
<dbReference type="CDD" id="cd00082">
    <property type="entry name" value="HisKA"/>
    <property type="match status" value="1"/>
</dbReference>
<dbReference type="Pfam" id="PF02518">
    <property type="entry name" value="HATPase_c"/>
    <property type="match status" value="1"/>
</dbReference>
<dbReference type="InterPro" id="IPR000700">
    <property type="entry name" value="PAS-assoc_C"/>
</dbReference>
<dbReference type="Pfam" id="PF00072">
    <property type="entry name" value="Response_reg"/>
    <property type="match status" value="2"/>
</dbReference>
<dbReference type="InterPro" id="IPR005467">
    <property type="entry name" value="His_kinase_dom"/>
</dbReference>
<dbReference type="SMART" id="SM00448">
    <property type="entry name" value="REC"/>
    <property type="match status" value="2"/>
</dbReference>
<dbReference type="InterPro" id="IPR004358">
    <property type="entry name" value="Sig_transdc_His_kin-like_C"/>
</dbReference>
<organism evidence="13 14">
    <name type="scientific">Actinokineospora diospyrosa</name>
    <dbReference type="NCBI Taxonomy" id="103728"/>
    <lineage>
        <taxon>Bacteria</taxon>
        <taxon>Bacillati</taxon>
        <taxon>Actinomycetota</taxon>
        <taxon>Actinomycetes</taxon>
        <taxon>Pseudonocardiales</taxon>
        <taxon>Pseudonocardiaceae</taxon>
        <taxon>Actinokineospora</taxon>
    </lineage>
</organism>
<feature type="transmembrane region" description="Helical" evidence="8">
    <location>
        <begin position="57"/>
        <end position="78"/>
    </location>
</feature>
<dbReference type="NCBIfam" id="TIGR00229">
    <property type="entry name" value="sensory_box"/>
    <property type="match status" value="1"/>
</dbReference>
<dbReference type="PANTHER" id="PTHR45339:SF5">
    <property type="entry name" value="HISTIDINE KINASE"/>
    <property type="match status" value="1"/>
</dbReference>
<dbReference type="InterPro" id="IPR001789">
    <property type="entry name" value="Sig_transdc_resp-reg_receiver"/>
</dbReference>
<dbReference type="SMART" id="SM00091">
    <property type="entry name" value="PAS"/>
    <property type="match status" value="1"/>
</dbReference>
<protein>
    <recommendedName>
        <fullName evidence="3">histidine kinase</fullName>
        <ecNumber evidence="3">2.7.13.3</ecNumber>
    </recommendedName>
</protein>
<dbReference type="InterPro" id="IPR011006">
    <property type="entry name" value="CheY-like_superfamily"/>
</dbReference>
<reference evidence="13 14" key="1">
    <citation type="submission" date="2022-06" db="EMBL/GenBank/DDBJ databases">
        <title>Genomic Encyclopedia of Archaeal and Bacterial Type Strains, Phase II (KMG-II): from individual species to whole genera.</title>
        <authorList>
            <person name="Goeker M."/>
        </authorList>
    </citation>
    <scope>NUCLEOTIDE SEQUENCE [LARGE SCALE GENOMIC DNA]</scope>
    <source>
        <strain evidence="13 14">DSM 44255</strain>
    </source>
</reference>
<dbReference type="InterPro" id="IPR036890">
    <property type="entry name" value="HATPase_C_sf"/>
</dbReference>